<evidence type="ECO:0000313" key="2">
    <source>
        <dbReference type="EMBL" id="QHU11585.1"/>
    </source>
</evidence>
<dbReference type="GO" id="GO:0004672">
    <property type="term" value="F:protein kinase activity"/>
    <property type="evidence" value="ECO:0007669"/>
    <property type="project" value="InterPro"/>
</dbReference>
<dbReference type="Pfam" id="PF01636">
    <property type="entry name" value="APH"/>
    <property type="match status" value="1"/>
</dbReference>
<dbReference type="PROSITE" id="PS50011">
    <property type="entry name" value="PROTEIN_KINASE_DOM"/>
    <property type="match status" value="1"/>
</dbReference>
<protein>
    <recommendedName>
        <fullName evidence="1">Protein kinase domain-containing protein</fullName>
    </recommendedName>
</protein>
<sequence>MDFLRSFPPASVDFFFLSCKKKRKMSRLVEKAFDFIDRYKRKRRFTAVHHNYAMDLFQRELELTLTVQEKICLEPLFHMYLYMPVDSPIRQFYSFALREESSPEFIRTRLKEIIDDYAKKATNPWIEKDLKVLQMICGIIQKKNPKIRCVKMVVQAMMDFLGRKHNPPQIPTDSRKKQGNYINEGAYGVVYRHQSGLIDKFYRPDPEEDKMEKALLLQTIIDEQIDPYRNYLKSPMIQVDYIQHRISFRDEGISLDQLMQGFIPEDVALQVFRHWDDIMHALLLLQKAGYTHRDIKSGNVMFSPTTGRLGLIDFDIMMRFKDMEEKEEMLLQNVYFAWPLETYYNIASMGRKIPQHRFYLYQQEDFISKDFDGFFSLCDKYFKYWYIFYTERNQTEFIDMLQQISNDPDQTFDIEPFRSNSIFANAYFEIYGDRYKRQAIRYDPSKIDTFSTGILMLNLFIIDRDIHQALMKKYGPYLIDALVNIIFWMVHPDPQQRWDGEQAYAQWILFKKSWERL</sequence>
<dbReference type="InterPro" id="IPR002575">
    <property type="entry name" value="Aminoglycoside_PTrfase"/>
</dbReference>
<dbReference type="PROSITE" id="PS00108">
    <property type="entry name" value="PROTEIN_KINASE_ST"/>
    <property type="match status" value="1"/>
</dbReference>
<feature type="domain" description="Protein kinase" evidence="1">
    <location>
        <begin position="176"/>
        <end position="509"/>
    </location>
</feature>
<evidence type="ECO:0000259" key="1">
    <source>
        <dbReference type="PROSITE" id="PS50011"/>
    </source>
</evidence>
<name>A0A6C0K0L0_9ZZZZ</name>
<dbReference type="GO" id="GO:0005524">
    <property type="term" value="F:ATP binding"/>
    <property type="evidence" value="ECO:0007669"/>
    <property type="project" value="InterPro"/>
</dbReference>
<dbReference type="SMART" id="SM00220">
    <property type="entry name" value="S_TKc"/>
    <property type="match status" value="1"/>
</dbReference>
<dbReference type="InterPro" id="IPR000719">
    <property type="entry name" value="Prot_kinase_dom"/>
</dbReference>
<dbReference type="AlphaFoldDB" id="A0A6C0K0L0"/>
<dbReference type="InterPro" id="IPR011009">
    <property type="entry name" value="Kinase-like_dom_sf"/>
</dbReference>
<organism evidence="2">
    <name type="scientific">viral metagenome</name>
    <dbReference type="NCBI Taxonomy" id="1070528"/>
    <lineage>
        <taxon>unclassified sequences</taxon>
        <taxon>metagenomes</taxon>
        <taxon>organismal metagenomes</taxon>
    </lineage>
</organism>
<dbReference type="EMBL" id="MN740786">
    <property type="protein sequence ID" value="QHU11585.1"/>
    <property type="molecule type" value="Genomic_DNA"/>
</dbReference>
<accession>A0A6C0K0L0</accession>
<reference evidence="2" key="1">
    <citation type="journal article" date="2020" name="Nature">
        <title>Giant virus diversity and host interactions through global metagenomics.</title>
        <authorList>
            <person name="Schulz F."/>
            <person name="Roux S."/>
            <person name="Paez-Espino D."/>
            <person name="Jungbluth S."/>
            <person name="Walsh D.A."/>
            <person name="Denef V.J."/>
            <person name="McMahon K.D."/>
            <person name="Konstantinidis K.T."/>
            <person name="Eloe-Fadrosh E.A."/>
            <person name="Kyrpides N.C."/>
            <person name="Woyke T."/>
        </authorList>
    </citation>
    <scope>NUCLEOTIDE SEQUENCE</scope>
    <source>
        <strain evidence="2">GVMAG-S-1101169-75</strain>
    </source>
</reference>
<dbReference type="SUPFAM" id="SSF56112">
    <property type="entry name" value="Protein kinase-like (PK-like)"/>
    <property type="match status" value="1"/>
</dbReference>
<dbReference type="InterPro" id="IPR008271">
    <property type="entry name" value="Ser/Thr_kinase_AS"/>
</dbReference>
<proteinExistence type="predicted"/>
<dbReference type="Gene3D" id="1.10.510.10">
    <property type="entry name" value="Transferase(Phosphotransferase) domain 1"/>
    <property type="match status" value="1"/>
</dbReference>